<keyword evidence="6 7" id="KW-0511">Multifunctional enzyme</keyword>
<dbReference type="InterPro" id="IPR045865">
    <property type="entry name" value="ACT-like_dom_sf"/>
</dbReference>
<evidence type="ECO:0000256" key="7">
    <source>
        <dbReference type="HAMAP-Rule" id="MF_00277"/>
    </source>
</evidence>
<dbReference type="CDD" id="cd04899">
    <property type="entry name" value="ACT_ACR-UUR-like_2"/>
    <property type="match status" value="1"/>
</dbReference>
<comment type="caution">
    <text evidence="7">Lacks conserved residue(s) required for the propagation of feature annotation.</text>
</comment>
<comment type="function">
    <text evidence="7">Modifies, by uridylylation and deuridylylation, the PII regulatory proteins (GlnB and homologs), in response to the nitrogen status of the cell that GlnD senses through the glutamine level. Under low glutamine levels, catalyzes the conversion of the PII proteins and UTP to PII-UMP and PPi, while under higher glutamine levels, GlnD hydrolyzes PII-UMP to PII and UMP (deuridylylation). Thus, controls uridylylation state and activity of the PII proteins, and plays an important role in the regulation of nitrogen metabolism.</text>
</comment>
<dbReference type="PROSITE" id="PS51671">
    <property type="entry name" value="ACT"/>
    <property type="match status" value="2"/>
</dbReference>
<organism evidence="10 11">
    <name type="scientific">Alcaligenes xylosoxydans xylosoxydans</name>
    <name type="common">Achromobacter xylosoxidans</name>
    <dbReference type="NCBI Taxonomy" id="85698"/>
    <lineage>
        <taxon>Bacteria</taxon>
        <taxon>Pseudomonadati</taxon>
        <taxon>Pseudomonadota</taxon>
        <taxon>Betaproteobacteria</taxon>
        <taxon>Burkholderiales</taxon>
        <taxon>Alcaligenaceae</taxon>
        <taxon>Achromobacter</taxon>
    </lineage>
</organism>
<dbReference type="InterPro" id="IPR043519">
    <property type="entry name" value="NT_sf"/>
</dbReference>
<comment type="similarity">
    <text evidence="7">Belongs to the GlnD family.</text>
</comment>
<dbReference type="NCBIfam" id="TIGR01693">
    <property type="entry name" value="UTase_glnD"/>
    <property type="match status" value="1"/>
</dbReference>
<dbReference type="GO" id="GO:0006808">
    <property type="term" value="P:regulation of nitrogen utilization"/>
    <property type="evidence" value="ECO:0007669"/>
    <property type="project" value="UniProtKB-UniRule"/>
</dbReference>
<keyword evidence="3" id="KW-0677">Repeat</keyword>
<dbReference type="InterPro" id="IPR013546">
    <property type="entry name" value="PII_UdlTrfase/GS_AdlTrfase"/>
</dbReference>
<dbReference type="SUPFAM" id="SSF109604">
    <property type="entry name" value="HD-domain/PDEase-like"/>
    <property type="match status" value="1"/>
</dbReference>
<dbReference type="EC" id="3.1.4.-" evidence="7"/>
<dbReference type="Proteomes" id="UP000060602">
    <property type="component" value="Chromosome"/>
</dbReference>
<dbReference type="SUPFAM" id="SSF81593">
    <property type="entry name" value="Nucleotidyltransferase substrate binding subunit/domain"/>
    <property type="match status" value="1"/>
</dbReference>
<evidence type="ECO:0000259" key="9">
    <source>
        <dbReference type="PROSITE" id="PS51831"/>
    </source>
</evidence>
<comment type="cofactor">
    <cofactor evidence="7">
        <name>Mg(2+)</name>
        <dbReference type="ChEBI" id="CHEBI:18420"/>
    </cofactor>
</comment>
<accession>A0A0X8NWJ8</accession>
<evidence type="ECO:0000256" key="6">
    <source>
        <dbReference type="ARBA" id="ARBA00023268"/>
    </source>
</evidence>
<keyword evidence="4 7" id="KW-0378">Hydrolase</keyword>
<dbReference type="SUPFAM" id="SSF81301">
    <property type="entry name" value="Nucleotidyltransferase"/>
    <property type="match status" value="1"/>
</dbReference>
<sequence length="868" mass="98971">MTADILSTLRERIQESRRAAVAQFREHERPDTLLGELRRIVDAALRDLVKHHPLPAGATLAAVGGYGRGELYPHSDVDLLILLPHAPTAEDESAIERLVASLWDLGLEPGHSVRTIEDCEREADADITVETALLESRWLAGSRTLMKKFEAATQSRLDARAFFRAKRVEMQQRHARYQDTPYALEPNCKESPGGLRDLQVILWMARAAGFGENWRAVAQAGLLTPSEARDLRKAEQAFKRLRIELHLLARRREDRVLFDLQPALAEVYRIHATATRRGSELLMQRYYWAARLVTQLNGILVQNIEERLFPRPDSDARDIDDDFRNLRDRLDIIRDDGFERNPTLLLRAFLVMQQHPELTGMSARTLRAIWHSRHRIDAQFRRNPVNRKLFLQILQQPRGVVHELRRMTMLNILPRYLPVFRRIVGQMQHDLFHAYTVDQHTLAVVRNLRRFTMPEHAQEYPLASQLIAGLDRHWLLYVAALFHDIAKGRGGDHSELGAREVRKFAHDHGMEPEDTRLVEFLVRQHLLMSAVAQKRDLSDPAVIQDFAATVKDERHLTALYLLTVADIRGTSPKVWNAWKGKLLEDLYKLTLAALGGAHADAHTVLTERREEAARLTRLAGLRDDAREAFWNQLDVAYFLRHDASDIAWHTRHLYHQVAPAHAVVRARPTEQGEGLQIMVYTRDVPDLFVAICGYFDAKSLSVQDARIHTTRHGWALDSFIVLLPEGASDLRAQATLVEHELAERLKDAKAAAQVPATRGGYYGRGRQSRMSRVFPIMPQAELQPDERSTSWRLSVTATDRPGLLHALARVFAQHEVNLLMAKIMTLGDRVEDVFIVDGAALTRPRSQMQFERDILDALAGDEARQQAA</sequence>
<comment type="domain">
    <text evidence="7">Has four distinct domains: an N-terminal nucleotidyltransferase (NT) domain responsible for UTase activity, a central HD domain that encodes UR activity, and two C-terminal ACT domains that seem to have a role in glutamine sensing.</text>
</comment>
<feature type="domain" description="HD" evidence="9">
    <location>
        <begin position="437"/>
        <end position="559"/>
    </location>
</feature>
<feature type="domain" description="ACT" evidence="8">
    <location>
        <begin position="676"/>
        <end position="756"/>
    </location>
</feature>
<dbReference type="RefSeq" id="WP_061071509.1">
    <property type="nucleotide sequence ID" value="NZ_CP014060.2"/>
</dbReference>
<keyword evidence="1 7" id="KW-0808">Transferase</keyword>
<dbReference type="Pfam" id="PF08335">
    <property type="entry name" value="GlnD_UR_UTase"/>
    <property type="match status" value="1"/>
</dbReference>
<dbReference type="NCBIfam" id="NF002837">
    <property type="entry name" value="PRK03059.1"/>
    <property type="match status" value="1"/>
</dbReference>
<keyword evidence="2 7" id="KW-0548">Nucleotidyltransferase</keyword>
<comment type="catalytic activity">
    <reaction evidence="7">
        <text>[protein-PII]-uridylyl-L-tyrosine + H2O = [protein-PII]-L-tyrosine + UMP + H(+)</text>
        <dbReference type="Rhea" id="RHEA:48600"/>
        <dbReference type="Rhea" id="RHEA-COMP:12147"/>
        <dbReference type="Rhea" id="RHEA-COMP:12148"/>
        <dbReference type="ChEBI" id="CHEBI:15377"/>
        <dbReference type="ChEBI" id="CHEBI:15378"/>
        <dbReference type="ChEBI" id="CHEBI:46858"/>
        <dbReference type="ChEBI" id="CHEBI:57865"/>
        <dbReference type="ChEBI" id="CHEBI:90602"/>
    </reaction>
</comment>
<dbReference type="PROSITE" id="PS51831">
    <property type="entry name" value="HD"/>
    <property type="match status" value="1"/>
</dbReference>
<dbReference type="HAMAP" id="MF_00277">
    <property type="entry name" value="PII_uridylyl_transf"/>
    <property type="match status" value="1"/>
</dbReference>
<dbReference type="EC" id="2.7.7.59" evidence="7"/>
<feature type="region of interest" description="Uridylyltransferase" evidence="7">
    <location>
        <begin position="1"/>
        <end position="318"/>
    </location>
</feature>
<dbReference type="CDD" id="cd00077">
    <property type="entry name" value="HDc"/>
    <property type="match status" value="1"/>
</dbReference>
<evidence type="ECO:0000313" key="10">
    <source>
        <dbReference type="EMBL" id="AMG35651.1"/>
    </source>
</evidence>
<gene>
    <name evidence="7" type="primary">glnD</name>
    <name evidence="10" type="ORF">AL504_06155</name>
</gene>
<dbReference type="Gene3D" id="3.30.70.260">
    <property type="match status" value="1"/>
</dbReference>
<keyword evidence="5 7" id="KW-0460">Magnesium</keyword>
<dbReference type="InterPro" id="IPR010043">
    <property type="entry name" value="UTase/UR"/>
</dbReference>
<dbReference type="EMBL" id="CP014060">
    <property type="protein sequence ID" value="AMG35651.1"/>
    <property type="molecule type" value="Genomic_DNA"/>
</dbReference>
<dbReference type="InterPro" id="IPR002934">
    <property type="entry name" value="Polymerase_NTP_transf_dom"/>
</dbReference>
<dbReference type="Gene3D" id="1.10.3210.10">
    <property type="entry name" value="Hypothetical protein af1432"/>
    <property type="match status" value="1"/>
</dbReference>
<name>A0A0X8NWJ8_ALCXX</name>
<dbReference type="Pfam" id="PF01909">
    <property type="entry name" value="NTP_transf_2"/>
    <property type="match status" value="1"/>
</dbReference>
<dbReference type="InterPro" id="IPR002912">
    <property type="entry name" value="ACT_dom"/>
</dbReference>
<dbReference type="CDD" id="cd05401">
    <property type="entry name" value="NT_GlnE_GlnD_like"/>
    <property type="match status" value="1"/>
</dbReference>
<dbReference type="GO" id="GO:0008773">
    <property type="term" value="F:[protein-PII] uridylyltransferase activity"/>
    <property type="evidence" value="ECO:0007669"/>
    <property type="project" value="UniProtKB-UniRule"/>
</dbReference>
<dbReference type="PIRSF" id="PIRSF006288">
    <property type="entry name" value="PII_uridyltransf"/>
    <property type="match status" value="1"/>
</dbReference>
<comment type="activity regulation">
    <text evidence="7">Uridylyltransferase (UTase) activity is inhibited by glutamine, while glutamine activates uridylyl-removing (UR) activity.</text>
</comment>
<evidence type="ECO:0000256" key="5">
    <source>
        <dbReference type="ARBA" id="ARBA00022842"/>
    </source>
</evidence>
<dbReference type="InterPro" id="IPR003607">
    <property type="entry name" value="HD/PDEase_dom"/>
</dbReference>
<evidence type="ECO:0000313" key="11">
    <source>
        <dbReference type="Proteomes" id="UP000060602"/>
    </source>
</evidence>
<dbReference type="AlphaFoldDB" id="A0A0X8NWJ8"/>
<evidence type="ECO:0000256" key="2">
    <source>
        <dbReference type="ARBA" id="ARBA00022695"/>
    </source>
</evidence>
<dbReference type="Pfam" id="PF01966">
    <property type="entry name" value="HD"/>
    <property type="match status" value="1"/>
</dbReference>
<feature type="domain" description="ACT" evidence="8">
    <location>
        <begin position="792"/>
        <end position="868"/>
    </location>
</feature>
<dbReference type="CDD" id="cd04900">
    <property type="entry name" value="ACT_UUR-like_1"/>
    <property type="match status" value="1"/>
</dbReference>
<comment type="catalytic activity">
    <reaction evidence="7">
        <text>[protein-PII]-L-tyrosine + UTP = [protein-PII]-uridylyl-L-tyrosine + diphosphate</text>
        <dbReference type="Rhea" id="RHEA:13673"/>
        <dbReference type="Rhea" id="RHEA-COMP:12147"/>
        <dbReference type="Rhea" id="RHEA-COMP:12148"/>
        <dbReference type="ChEBI" id="CHEBI:33019"/>
        <dbReference type="ChEBI" id="CHEBI:46398"/>
        <dbReference type="ChEBI" id="CHEBI:46858"/>
        <dbReference type="ChEBI" id="CHEBI:90602"/>
        <dbReference type="EC" id="2.7.7.59"/>
    </reaction>
</comment>
<evidence type="ECO:0000256" key="4">
    <source>
        <dbReference type="ARBA" id="ARBA00022801"/>
    </source>
</evidence>
<protein>
    <recommendedName>
        <fullName evidence="7">Bifunctional uridylyltransferase/uridylyl-removing enzyme</fullName>
        <shortName evidence="7">UTase/UR</shortName>
    </recommendedName>
    <alternativeName>
        <fullName evidence="7">Bifunctional [protein-PII] modification enzyme</fullName>
    </alternativeName>
    <alternativeName>
        <fullName evidence="7">Bifunctional nitrogen sensor protein</fullName>
    </alternativeName>
    <domain>
        <recommendedName>
            <fullName evidence="7">[Protein-PII] uridylyltransferase</fullName>
            <shortName evidence="7">PII uridylyltransferase</shortName>
            <shortName evidence="7">UTase</shortName>
            <ecNumber evidence="7">2.7.7.59</ecNumber>
        </recommendedName>
    </domain>
    <domain>
        <recommendedName>
            <fullName evidence="7">[Protein-PII]-UMP uridylyl-removing enzyme</fullName>
            <shortName evidence="7">UR</shortName>
            <ecNumber evidence="7">3.1.4.-</ecNumber>
        </recommendedName>
    </domain>
</protein>
<dbReference type="SUPFAM" id="SSF55021">
    <property type="entry name" value="ACT-like"/>
    <property type="match status" value="2"/>
</dbReference>
<evidence type="ECO:0000256" key="3">
    <source>
        <dbReference type="ARBA" id="ARBA00022737"/>
    </source>
</evidence>
<proteinExistence type="inferred from homology"/>
<evidence type="ECO:0000256" key="1">
    <source>
        <dbReference type="ARBA" id="ARBA00022679"/>
    </source>
</evidence>
<dbReference type="PANTHER" id="PTHR47320">
    <property type="entry name" value="BIFUNCTIONAL URIDYLYLTRANSFERASE/URIDYLYL-REMOVING ENZYME"/>
    <property type="match status" value="1"/>
</dbReference>
<dbReference type="InterPro" id="IPR006674">
    <property type="entry name" value="HD_domain"/>
</dbReference>
<evidence type="ECO:0000259" key="8">
    <source>
        <dbReference type="PROSITE" id="PS51671"/>
    </source>
</evidence>
<dbReference type="SMART" id="SM00471">
    <property type="entry name" value="HDc"/>
    <property type="match status" value="1"/>
</dbReference>
<reference evidence="11" key="1">
    <citation type="submission" date="2015-12" db="EMBL/GenBank/DDBJ databases">
        <title>FDA dAtabase for Regulatory Grade micrObial Sequences (FDA-ARGOS): Supporting development and validation of Infectious Disease Dx tests.</title>
        <authorList>
            <person name="Case J."/>
            <person name="Tallon L."/>
            <person name="Sadzewicz L."/>
            <person name="Sengamalay N."/>
            <person name="Ott S."/>
            <person name="Godinez A."/>
            <person name="Nagaraj S."/>
            <person name="Nadendla S."/>
            <person name="Sichtig H."/>
        </authorList>
    </citation>
    <scope>NUCLEOTIDE SEQUENCE [LARGE SCALE GENOMIC DNA]</scope>
    <source>
        <strain evidence="11">FDAARGOS_147</strain>
    </source>
</reference>
<dbReference type="PANTHER" id="PTHR47320:SF1">
    <property type="entry name" value="BIFUNCTIONAL URIDYLYLTRANSFERASE_URIDYLYL-REMOVING ENZYME"/>
    <property type="match status" value="1"/>
</dbReference>
<dbReference type="GO" id="GO:0008081">
    <property type="term" value="F:phosphoric diester hydrolase activity"/>
    <property type="evidence" value="ECO:0007669"/>
    <property type="project" value="UniProtKB-UniRule"/>
</dbReference>
<dbReference type="Pfam" id="PF01842">
    <property type="entry name" value="ACT"/>
    <property type="match status" value="1"/>
</dbReference>